<comment type="caution">
    <text evidence="1">The sequence shown here is derived from an EMBL/GenBank/DDBJ whole genome shotgun (WGS) entry which is preliminary data.</text>
</comment>
<dbReference type="RefSeq" id="WP_068726483.1">
    <property type="nucleotide sequence ID" value="NZ_LSKU01000001.1"/>
</dbReference>
<gene>
    <name evidence="1" type="ORF">U473_11550</name>
</gene>
<dbReference type="STRING" id="1413211.U473_11550"/>
<evidence type="ECO:0008006" key="3">
    <source>
        <dbReference type="Google" id="ProtNLM"/>
    </source>
</evidence>
<dbReference type="OrthoDB" id="9796523at2"/>
<name>A0A135L6E6_9BACI</name>
<dbReference type="AlphaFoldDB" id="A0A135L6E6"/>
<keyword evidence="2" id="KW-1185">Reference proteome</keyword>
<dbReference type="EMBL" id="LSKU01000001">
    <property type="protein sequence ID" value="KXG44581.1"/>
    <property type="molecule type" value="Genomic_DNA"/>
</dbReference>
<sequence>MGRRFHRNFESQRSRKQNTRERLNKIIIFCEGEKTEKLYFSNFKQSTRCEIKILETNAKDAESIVKEVVRKKDQYDSKDIIWCVFDVDNNTNQQLINAKTIANRHNVKISLSNPSFEIWFYLHYEYTTRYFLNNDLIHQLNNHISNYEKNKNVYHLLASYEEVAISNAHKLVEHQRNLGNEIFSRDSNPVTLVHELLSNIYKFKR</sequence>
<dbReference type="InterPro" id="IPR025591">
    <property type="entry name" value="RloB"/>
</dbReference>
<reference evidence="1 2" key="1">
    <citation type="submission" date="2016-02" db="EMBL/GenBank/DDBJ databases">
        <title>Draft Genome for Tepidibacillus decaturensis nov. sp. Strain Z9, an Anaerobic, Moderately Thermophilic and Heterotrophic Bacterium from Deep Subsurface of the Illinois Basin, USA.</title>
        <authorList>
            <person name="Dong Y."/>
            <person name="Chang J.Y."/>
            <person name="Sanford R."/>
            <person name="Fouke B.W."/>
        </authorList>
    </citation>
    <scope>NUCLEOTIDE SEQUENCE [LARGE SCALE GENOMIC DNA]</scope>
    <source>
        <strain evidence="1 2">Z9</strain>
    </source>
</reference>
<proteinExistence type="predicted"/>
<evidence type="ECO:0000313" key="1">
    <source>
        <dbReference type="EMBL" id="KXG44581.1"/>
    </source>
</evidence>
<dbReference type="Pfam" id="PF13707">
    <property type="entry name" value="RloB"/>
    <property type="match status" value="1"/>
</dbReference>
<protein>
    <recommendedName>
        <fullName evidence="3">Abortive phage resistance protein</fullName>
    </recommendedName>
</protein>
<organism evidence="1 2">
    <name type="scientific">Tepidibacillus decaturensis</name>
    <dbReference type="NCBI Taxonomy" id="1413211"/>
    <lineage>
        <taxon>Bacteria</taxon>
        <taxon>Bacillati</taxon>
        <taxon>Bacillota</taxon>
        <taxon>Bacilli</taxon>
        <taxon>Bacillales</taxon>
        <taxon>Bacillaceae</taxon>
        <taxon>Tepidibacillus</taxon>
    </lineage>
</organism>
<evidence type="ECO:0000313" key="2">
    <source>
        <dbReference type="Proteomes" id="UP000070352"/>
    </source>
</evidence>
<accession>A0A135L6E6</accession>
<dbReference type="Proteomes" id="UP000070352">
    <property type="component" value="Unassembled WGS sequence"/>
</dbReference>